<keyword evidence="3 8" id="KW-0547">Nucleotide-binding</keyword>
<dbReference type="InterPro" id="IPR010075">
    <property type="entry name" value="PRibForGlyAmidine_synth_PurQ"/>
</dbReference>
<keyword evidence="4 8" id="KW-0658">Purine biosynthesis</keyword>
<dbReference type="HAMAP" id="MF_00421">
    <property type="entry name" value="PurQ"/>
    <property type="match status" value="1"/>
</dbReference>
<dbReference type="GO" id="GO:0004359">
    <property type="term" value="F:glutaminase activity"/>
    <property type="evidence" value="ECO:0007669"/>
    <property type="project" value="UniProtKB-EC"/>
</dbReference>
<dbReference type="EC" id="3.5.1.2" evidence="8"/>
<dbReference type="RefSeq" id="WP_060823959.1">
    <property type="nucleotide sequence ID" value="NZ_AP014938.1"/>
</dbReference>
<dbReference type="CDD" id="cd01740">
    <property type="entry name" value="GATase1_FGAR_AT"/>
    <property type="match status" value="1"/>
</dbReference>
<accession>A0A0K2RYE1</accession>
<dbReference type="GO" id="GO:0004642">
    <property type="term" value="F:phosphoribosylformylglycinamidine synthase activity"/>
    <property type="evidence" value="ECO:0007669"/>
    <property type="project" value="UniProtKB-UniRule"/>
</dbReference>
<evidence type="ECO:0000256" key="5">
    <source>
        <dbReference type="ARBA" id="ARBA00022801"/>
    </source>
</evidence>
<dbReference type="PANTHER" id="PTHR47552:SF1">
    <property type="entry name" value="PHOSPHORIBOSYLFORMYLGLYCINAMIDINE SYNTHASE SUBUNIT PURQ"/>
    <property type="match status" value="1"/>
</dbReference>
<dbReference type="UniPathway" id="UPA00074">
    <property type="reaction ID" value="UER00128"/>
</dbReference>
<evidence type="ECO:0000256" key="7">
    <source>
        <dbReference type="ARBA" id="ARBA00022962"/>
    </source>
</evidence>
<dbReference type="EC" id="6.3.5.3" evidence="8"/>
<keyword evidence="5 8" id="KW-0378">Hydrolase</keyword>
<evidence type="ECO:0000313" key="10">
    <source>
        <dbReference type="Proteomes" id="UP000066203"/>
    </source>
</evidence>
<dbReference type="EMBL" id="AP014938">
    <property type="protein sequence ID" value="BAS19805.1"/>
    <property type="molecule type" value="Genomic_DNA"/>
</dbReference>
<evidence type="ECO:0000256" key="1">
    <source>
        <dbReference type="ARBA" id="ARBA00022490"/>
    </source>
</evidence>
<evidence type="ECO:0000256" key="6">
    <source>
        <dbReference type="ARBA" id="ARBA00022840"/>
    </source>
</evidence>
<dbReference type="PATRIC" id="fig|43675.28.peg.565"/>
<keyword evidence="6 8" id="KW-0067">ATP-binding</keyword>
<dbReference type="Gene3D" id="3.40.50.880">
    <property type="match status" value="1"/>
</dbReference>
<dbReference type="AlphaFoldDB" id="A0A0K2RYE1"/>
<dbReference type="GO" id="GO:0005524">
    <property type="term" value="F:ATP binding"/>
    <property type="evidence" value="ECO:0007669"/>
    <property type="project" value="UniProtKB-KW"/>
</dbReference>
<dbReference type="SMART" id="SM01211">
    <property type="entry name" value="GATase_5"/>
    <property type="match status" value="1"/>
</dbReference>
<feature type="active site" description="Nucleophile" evidence="8">
    <location>
        <position position="119"/>
    </location>
</feature>
<comment type="subcellular location">
    <subcellularLocation>
        <location evidence="8">Cytoplasm</location>
    </subcellularLocation>
</comment>
<reference evidence="10" key="1">
    <citation type="submission" date="2015-08" db="EMBL/GenBank/DDBJ databases">
        <title>Complete genome sequence of Rothia mucilaginosa strain NUM-Rm6536.</title>
        <authorList>
            <person name="Nambu T."/>
        </authorList>
    </citation>
    <scope>NUCLEOTIDE SEQUENCE [LARGE SCALE GENOMIC DNA]</scope>
    <source>
        <strain evidence="10">NUM-Rm6536</strain>
    </source>
</reference>
<feature type="active site" evidence="8">
    <location>
        <position position="228"/>
    </location>
</feature>
<comment type="function">
    <text evidence="8">Part of the phosphoribosylformylglycinamidine synthase complex involved in the purines biosynthetic pathway. Catalyzes the ATP-dependent conversion of formylglycinamide ribonucleotide (FGAR) and glutamine to yield formylglycinamidine ribonucleotide (FGAM) and glutamate. The FGAM synthase complex is composed of three subunits. PurQ produces an ammonia molecule by converting glutamine to glutamate. PurL transfers the ammonia molecule to FGAR to form FGAM in an ATP-dependent manner. PurS interacts with PurQ and PurL and is thought to assist in the transfer of the ammonia molecule from PurQ to PurL.</text>
</comment>
<keyword evidence="2 8" id="KW-0436">Ligase</keyword>
<dbReference type="SUPFAM" id="SSF52317">
    <property type="entry name" value="Class I glutamine amidotransferase-like"/>
    <property type="match status" value="1"/>
</dbReference>
<dbReference type="InterPro" id="IPR029062">
    <property type="entry name" value="Class_I_gatase-like"/>
</dbReference>
<dbReference type="PROSITE" id="PS51273">
    <property type="entry name" value="GATASE_TYPE_1"/>
    <property type="match status" value="1"/>
</dbReference>
<comment type="subunit">
    <text evidence="8">Part of the FGAM synthase complex composed of 1 PurL, 1 PurQ and 2 PurS subunits.</text>
</comment>
<dbReference type="GO" id="GO:0006189">
    <property type="term" value="P:'de novo' IMP biosynthetic process"/>
    <property type="evidence" value="ECO:0007669"/>
    <property type="project" value="UniProtKB-UniRule"/>
</dbReference>
<sequence length="270" mass="28455">MAESLAPTEVPLVGDFSTYSPNPAFADARVGVVTFPGTLDDRDAARAVRLAGGTVVELWHDDADLKNVDAVIIPGGFSYGDYLRAGAIAAKAPVMRSVIDAANAAGTSGSAPLPVLGICNGFQILTESHLLPGSMIKNNHRKFICRDQVLRIENNSTSWTSYYAAGQEIVVPLKNQDGQYVADQKTLEALEAEGRVVFRYVGFNPNGSRNDIAGISNERGNVVGLMPHPEHAVEPGFGPSSSGFGEVSLRGGADGLGVFTSVLANLINAR</sequence>
<evidence type="ECO:0000256" key="3">
    <source>
        <dbReference type="ARBA" id="ARBA00022741"/>
    </source>
</evidence>
<name>A0A0K2RYE1_9MICC</name>
<keyword evidence="7 8" id="KW-0315">Glutamine amidotransferase</keyword>
<evidence type="ECO:0000256" key="8">
    <source>
        <dbReference type="HAMAP-Rule" id="MF_00421"/>
    </source>
</evidence>
<dbReference type="NCBIfam" id="TIGR01737">
    <property type="entry name" value="FGAM_synth_I"/>
    <property type="match status" value="1"/>
</dbReference>
<dbReference type="PANTHER" id="PTHR47552">
    <property type="entry name" value="PHOSPHORIBOSYLFORMYLGLYCINAMIDINE SYNTHASE SUBUNIT PURQ"/>
    <property type="match status" value="1"/>
</dbReference>
<evidence type="ECO:0000256" key="4">
    <source>
        <dbReference type="ARBA" id="ARBA00022755"/>
    </source>
</evidence>
<dbReference type="Proteomes" id="UP000066203">
    <property type="component" value="Chromosome"/>
</dbReference>
<dbReference type="NCBIfam" id="NF002957">
    <property type="entry name" value="PRK03619.1"/>
    <property type="match status" value="1"/>
</dbReference>
<feature type="active site" evidence="8">
    <location>
        <position position="230"/>
    </location>
</feature>
<comment type="catalytic activity">
    <reaction evidence="8">
        <text>N(2)-formyl-N(1)-(5-phospho-beta-D-ribosyl)glycinamide + L-glutamine + ATP + H2O = 2-formamido-N(1)-(5-O-phospho-beta-D-ribosyl)acetamidine + L-glutamate + ADP + phosphate + H(+)</text>
        <dbReference type="Rhea" id="RHEA:17129"/>
        <dbReference type="ChEBI" id="CHEBI:15377"/>
        <dbReference type="ChEBI" id="CHEBI:15378"/>
        <dbReference type="ChEBI" id="CHEBI:29985"/>
        <dbReference type="ChEBI" id="CHEBI:30616"/>
        <dbReference type="ChEBI" id="CHEBI:43474"/>
        <dbReference type="ChEBI" id="CHEBI:58359"/>
        <dbReference type="ChEBI" id="CHEBI:147286"/>
        <dbReference type="ChEBI" id="CHEBI:147287"/>
        <dbReference type="ChEBI" id="CHEBI:456216"/>
        <dbReference type="EC" id="6.3.5.3"/>
    </reaction>
</comment>
<gene>
    <name evidence="8" type="primary">purQ</name>
    <name evidence="9" type="ORF">RM6536_0558</name>
</gene>
<keyword evidence="1 8" id="KW-0963">Cytoplasm</keyword>
<organism evidence="9">
    <name type="scientific">Rothia mucilaginosa</name>
    <dbReference type="NCBI Taxonomy" id="43675"/>
    <lineage>
        <taxon>Bacteria</taxon>
        <taxon>Bacillati</taxon>
        <taxon>Actinomycetota</taxon>
        <taxon>Actinomycetes</taxon>
        <taxon>Micrococcales</taxon>
        <taxon>Micrococcaceae</taxon>
        <taxon>Rothia</taxon>
    </lineage>
</organism>
<evidence type="ECO:0000313" key="9">
    <source>
        <dbReference type="EMBL" id="BAS19805.1"/>
    </source>
</evidence>
<comment type="catalytic activity">
    <reaction evidence="8">
        <text>L-glutamine + H2O = L-glutamate + NH4(+)</text>
        <dbReference type="Rhea" id="RHEA:15889"/>
        <dbReference type="ChEBI" id="CHEBI:15377"/>
        <dbReference type="ChEBI" id="CHEBI:28938"/>
        <dbReference type="ChEBI" id="CHEBI:29985"/>
        <dbReference type="ChEBI" id="CHEBI:58359"/>
        <dbReference type="EC" id="3.5.1.2"/>
    </reaction>
</comment>
<dbReference type="GO" id="GO:0005737">
    <property type="term" value="C:cytoplasm"/>
    <property type="evidence" value="ECO:0007669"/>
    <property type="project" value="UniProtKB-SubCell"/>
</dbReference>
<dbReference type="Pfam" id="PF13507">
    <property type="entry name" value="GATase_5"/>
    <property type="match status" value="1"/>
</dbReference>
<evidence type="ECO:0000256" key="2">
    <source>
        <dbReference type="ARBA" id="ARBA00022598"/>
    </source>
</evidence>
<protein>
    <recommendedName>
        <fullName evidence="8">Phosphoribosylformylglycinamidine synthase subunit PurQ</fullName>
        <shortName evidence="8">FGAM synthase</shortName>
        <ecNumber evidence="8">6.3.5.3</ecNumber>
    </recommendedName>
    <alternativeName>
        <fullName evidence="8">Formylglycinamide ribonucleotide amidotransferase subunit I</fullName>
        <shortName evidence="8">FGAR amidotransferase I</shortName>
        <shortName evidence="8">FGAR-AT I</shortName>
    </alternativeName>
    <alternativeName>
        <fullName evidence="8">Glutaminase PurQ</fullName>
        <ecNumber evidence="8">3.5.1.2</ecNumber>
    </alternativeName>
    <alternativeName>
        <fullName evidence="8">Phosphoribosylformylglycinamidine synthase subunit I</fullName>
    </alternativeName>
</protein>
<comment type="pathway">
    <text evidence="8">Purine metabolism; IMP biosynthesis via de novo pathway; 5-amino-1-(5-phospho-D-ribosyl)imidazole from N(2)-formyl-N(1)-(5-phospho-D-ribosyl)glycinamide: step 1/2.</text>
</comment>
<dbReference type="PIRSF" id="PIRSF001586">
    <property type="entry name" value="FGAM_synth_I"/>
    <property type="match status" value="1"/>
</dbReference>
<proteinExistence type="inferred from homology"/>